<keyword evidence="3" id="KW-1185">Reference proteome</keyword>
<gene>
    <name evidence="2" type="ORF">B0I36DRAFT_349843</name>
</gene>
<feature type="region of interest" description="Disordered" evidence="1">
    <location>
        <begin position="158"/>
        <end position="178"/>
    </location>
</feature>
<dbReference type="AlphaFoldDB" id="A0A9P9BPA4"/>
<evidence type="ECO:0000256" key="1">
    <source>
        <dbReference type="SAM" id="MobiDB-lite"/>
    </source>
</evidence>
<organism evidence="2 3">
    <name type="scientific">Microdochium trichocladiopsis</name>
    <dbReference type="NCBI Taxonomy" id="1682393"/>
    <lineage>
        <taxon>Eukaryota</taxon>
        <taxon>Fungi</taxon>
        <taxon>Dikarya</taxon>
        <taxon>Ascomycota</taxon>
        <taxon>Pezizomycotina</taxon>
        <taxon>Sordariomycetes</taxon>
        <taxon>Xylariomycetidae</taxon>
        <taxon>Xylariales</taxon>
        <taxon>Microdochiaceae</taxon>
        <taxon>Microdochium</taxon>
    </lineage>
</organism>
<feature type="region of interest" description="Disordered" evidence="1">
    <location>
        <begin position="32"/>
        <end position="62"/>
    </location>
</feature>
<proteinExistence type="predicted"/>
<evidence type="ECO:0000313" key="2">
    <source>
        <dbReference type="EMBL" id="KAH7028855.1"/>
    </source>
</evidence>
<reference evidence="2" key="1">
    <citation type="journal article" date="2021" name="Nat. Commun.">
        <title>Genetic determinants of endophytism in the Arabidopsis root mycobiome.</title>
        <authorList>
            <person name="Mesny F."/>
            <person name="Miyauchi S."/>
            <person name="Thiergart T."/>
            <person name="Pickel B."/>
            <person name="Atanasova L."/>
            <person name="Karlsson M."/>
            <person name="Huettel B."/>
            <person name="Barry K.W."/>
            <person name="Haridas S."/>
            <person name="Chen C."/>
            <person name="Bauer D."/>
            <person name="Andreopoulos W."/>
            <person name="Pangilinan J."/>
            <person name="LaButti K."/>
            <person name="Riley R."/>
            <person name="Lipzen A."/>
            <person name="Clum A."/>
            <person name="Drula E."/>
            <person name="Henrissat B."/>
            <person name="Kohler A."/>
            <person name="Grigoriev I.V."/>
            <person name="Martin F.M."/>
            <person name="Hacquard S."/>
        </authorList>
    </citation>
    <scope>NUCLEOTIDE SEQUENCE</scope>
    <source>
        <strain evidence="2">MPI-CAGE-CH-0230</strain>
    </source>
</reference>
<protein>
    <submittedName>
        <fullName evidence="2">Uncharacterized protein</fullName>
    </submittedName>
</protein>
<feature type="region of interest" description="Disordered" evidence="1">
    <location>
        <begin position="190"/>
        <end position="211"/>
    </location>
</feature>
<accession>A0A9P9BPA4</accession>
<name>A0A9P9BPA4_9PEZI</name>
<dbReference type="Proteomes" id="UP000756346">
    <property type="component" value="Unassembled WGS sequence"/>
</dbReference>
<evidence type="ECO:0000313" key="3">
    <source>
        <dbReference type="Proteomes" id="UP000756346"/>
    </source>
</evidence>
<dbReference type="RefSeq" id="XP_046011143.1">
    <property type="nucleotide sequence ID" value="XM_046156841.1"/>
</dbReference>
<dbReference type="GeneID" id="70186387"/>
<dbReference type="EMBL" id="JAGTJQ010000006">
    <property type="protein sequence ID" value="KAH7028855.1"/>
    <property type="molecule type" value="Genomic_DNA"/>
</dbReference>
<comment type="caution">
    <text evidence="2">The sequence shown here is derived from an EMBL/GenBank/DDBJ whole genome shotgun (WGS) entry which is preliminary data.</text>
</comment>
<sequence length="211" mass="22470">MPPGEISAREATRAGDHIHRCAARDGRHWLPVVGPGVESHTDPPAASPPNGANQIGGCKGGSLSPHLAPDHLHPATMCNYNYETTSCGAEHWNFGVASMISLTPSPHPPRCLDRPPCGHYAERLTPGSPDATLGLSCRAAKHTRCNSREWHDQVQLASDAPRCSKHGQSQRDKRQTTICAAVGPPKLGKVGPHDPTFVPCKSPNGPEQCTV</sequence>